<proteinExistence type="predicted"/>
<reference evidence="3" key="1">
    <citation type="journal article" date="2013" name="PLoS ONE">
        <title>Metagenomic insights into the carbohydrate-active enzymes carried by the microorganisms adhering to solid digesta in the rumen of cows.</title>
        <authorList>
            <person name="Wang L."/>
            <person name="Hatem A."/>
            <person name="Catalyurek U.V."/>
            <person name="Morrison M."/>
            <person name="Yu Z."/>
        </authorList>
    </citation>
    <scope>NUCLEOTIDE SEQUENCE</scope>
</reference>
<feature type="compositionally biased region" description="Basic and acidic residues" evidence="1">
    <location>
        <begin position="232"/>
        <end position="242"/>
    </location>
</feature>
<dbReference type="SUPFAM" id="SSF51658">
    <property type="entry name" value="Xylose isomerase-like"/>
    <property type="match status" value="1"/>
</dbReference>
<feature type="compositionally biased region" description="Low complexity" evidence="1">
    <location>
        <begin position="243"/>
        <end position="254"/>
    </location>
</feature>
<feature type="region of interest" description="Disordered" evidence="1">
    <location>
        <begin position="202"/>
        <end position="287"/>
    </location>
</feature>
<dbReference type="EMBL" id="KC246875">
    <property type="protein sequence ID" value="AHF26302.1"/>
    <property type="molecule type" value="Genomic_DNA"/>
</dbReference>
<evidence type="ECO:0000259" key="2">
    <source>
        <dbReference type="Pfam" id="PF01261"/>
    </source>
</evidence>
<dbReference type="InterPro" id="IPR013022">
    <property type="entry name" value="Xyl_isomerase-like_TIM-brl"/>
</dbReference>
<protein>
    <submittedName>
        <fullName evidence="3">Xylose isomerase domain-containing protein</fullName>
    </submittedName>
</protein>
<dbReference type="InterPro" id="IPR036237">
    <property type="entry name" value="Xyl_isomerase-like_sf"/>
</dbReference>
<evidence type="ECO:0000313" key="3">
    <source>
        <dbReference type="EMBL" id="AHF26302.1"/>
    </source>
</evidence>
<keyword evidence="3" id="KW-0413">Isomerase</keyword>
<feature type="compositionally biased region" description="Basic residues" evidence="1">
    <location>
        <begin position="276"/>
        <end position="287"/>
    </location>
</feature>
<dbReference type="Pfam" id="PF01261">
    <property type="entry name" value="AP_endonuc_2"/>
    <property type="match status" value="1"/>
</dbReference>
<organism evidence="3">
    <name type="scientific">uncultured bacterium Contig1588_n_1603_cl</name>
    <dbReference type="NCBI Taxonomy" id="1393463"/>
    <lineage>
        <taxon>Bacteria</taxon>
        <taxon>environmental samples</taxon>
    </lineage>
</organism>
<feature type="domain" description="Xylose isomerase-like TIM barrel" evidence="2">
    <location>
        <begin position="37"/>
        <end position="179"/>
    </location>
</feature>
<evidence type="ECO:0000256" key="1">
    <source>
        <dbReference type="SAM" id="MobiDB-lite"/>
    </source>
</evidence>
<dbReference type="GO" id="GO:0016853">
    <property type="term" value="F:isomerase activity"/>
    <property type="evidence" value="ECO:0007669"/>
    <property type="project" value="UniProtKB-KW"/>
</dbReference>
<sequence length="287" mass="31901">MRLGGTVSGNFSGPEEWERLLVKSRFRAVTAPFNCDTPESETDAYRAACERHDVLIAEVGVWNNVFDPDPARAAAAVEYAVKQLKLADRTGVRCCVNIAGTAGTAGWDAADRSNFTDETYERIIRSVREIIDRAEPKYAFYTLEPMPWMIPDSPDVYLQLIRDVNRPQFGAHMDFVNMINCPRRYLAPEKFISECFTKLGPMIRRHPPEGQPDGSEQADGDAGRMLAGRGEPGFREGPEDPGRAAARGSAGAAGAHDDLRRVRKGLQLCRGGRRGERNRHLRSIHNS</sequence>
<accession>W0FTK7</accession>
<dbReference type="Gene3D" id="3.20.20.150">
    <property type="entry name" value="Divalent-metal-dependent TIM barrel enzymes"/>
    <property type="match status" value="1"/>
</dbReference>
<dbReference type="AlphaFoldDB" id="W0FTK7"/>
<name>W0FTK7_9BACT</name>